<dbReference type="Pfam" id="PF11241">
    <property type="entry name" value="DUF3043"/>
    <property type="match status" value="1"/>
</dbReference>
<name>A0ABY0V6Z0_9ACTO</name>
<sequence>MWVSINYPKGVLFRKKSSEESTTAAPVDEPTHEASAKKGRPTPTRRQAEARRNRPLVPADRKEARRQAKEKRDERFRREQEAMTTGDERYMPPQHRGPIRRFIRDYLDARWSICEFMMPVMLVFIALSLAFSFITPAQQTNGQLPVVMMVMFIFFYGALLLCIIEGVIVWQILKRRIRERFPDKAIPRGSWFYAFSRMLMARRWRSPAPQVGRGEFPKGSKKQKD</sequence>
<keyword evidence="2" id="KW-0812">Transmembrane</keyword>
<feature type="transmembrane region" description="Helical" evidence="2">
    <location>
        <begin position="111"/>
        <end position="134"/>
    </location>
</feature>
<keyword evidence="2" id="KW-0472">Membrane</keyword>
<evidence type="ECO:0008006" key="5">
    <source>
        <dbReference type="Google" id="ProtNLM"/>
    </source>
</evidence>
<proteinExistence type="predicted"/>
<reference evidence="3 4" key="1">
    <citation type="submission" date="2016-10" db="EMBL/GenBank/DDBJ databases">
        <authorList>
            <person name="Varghese N."/>
            <person name="Submissions S."/>
        </authorList>
    </citation>
    <scope>NUCLEOTIDE SEQUENCE [LARGE SCALE GENOMIC DNA]</scope>
    <source>
        <strain evidence="3 4">DSM 9169</strain>
    </source>
</reference>
<feature type="region of interest" description="Disordered" evidence="1">
    <location>
        <begin position="1"/>
        <end position="91"/>
    </location>
</feature>
<feature type="transmembrane region" description="Helical" evidence="2">
    <location>
        <begin position="146"/>
        <end position="170"/>
    </location>
</feature>
<evidence type="ECO:0000313" key="3">
    <source>
        <dbReference type="EMBL" id="SDT92262.1"/>
    </source>
</evidence>
<evidence type="ECO:0000256" key="1">
    <source>
        <dbReference type="SAM" id="MobiDB-lite"/>
    </source>
</evidence>
<organism evidence="3 4">
    <name type="scientific">Schaalia radingae</name>
    <dbReference type="NCBI Taxonomy" id="131110"/>
    <lineage>
        <taxon>Bacteria</taxon>
        <taxon>Bacillati</taxon>
        <taxon>Actinomycetota</taxon>
        <taxon>Actinomycetes</taxon>
        <taxon>Actinomycetales</taxon>
        <taxon>Actinomycetaceae</taxon>
        <taxon>Schaalia</taxon>
    </lineage>
</organism>
<feature type="compositionally biased region" description="Basic and acidic residues" evidence="1">
    <location>
        <begin position="59"/>
        <end position="90"/>
    </location>
</feature>
<gene>
    <name evidence="3" type="ORF">SAMN04489714_0925</name>
</gene>
<accession>A0ABY0V6Z0</accession>
<keyword evidence="2" id="KW-1133">Transmembrane helix</keyword>
<evidence type="ECO:0000313" key="4">
    <source>
        <dbReference type="Proteomes" id="UP000198976"/>
    </source>
</evidence>
<protein>
    <recommendedName>
        <fullName evidence="5">DUF3043 domain-containing protein</fullName>
    </recommendedName>
</protein>
<dbReference type="Proteomes" id="UP000198976">
    <property type="component" value="Chromosome I"/>
</dbReference>
<dbReference type="EMBL" id="LT629792">
    <property type="protein sequence ID" value="SDT92262.1"/>
    <property type="molecule type" value="Genomic_DNA"/>
</dbReference>
<keyword evidence="4" id="KW-1185">Reference proteome</keyword>
<dbReference type="InterPro" id="IPR021403">
    <property type="entry name" value="DUF3043"/>
</dbReference>
<evidence type="ECO:0000256" key="2">
    <source>
        <dbReference type="SAM" id="Phobius"/>
    </source>
</evidence>